<protein>
    <submittedName>
        <fullName evidence="1">Uncharacterized protein</fullName>
    </submittedName>
</protein>
<dbReference type="AlphaFoldDB" id="A0A383F782"/>
<gene>
    <name evidence="1" type="ORF">METZ01_LOCUS517831</name>
</gene>
<accession>A0A383F782</accession>
<evidence type="ECO:0000313" key="1">
    <source>
        <dbReference type="EMBL" id="SVE64977.1"/>
    </source>
</evidence>
<proteinExistence type="predicted"/>
<reference evidence="1" key="1">
    <citation type="submission" date="2018-05" db="EMBL/GenBank/DDBJ databases">
        <authorList>
            <person name="Lanie J.A."/>
            <person name="Ng W.-L."/>
            <person name="Kazmierczak K.M."/>
            <person name="Andrzejewski T.M."/>
            <person name="Davidsen T.M."/>
            <person name="Wayne K.J."/>
            <person name="Tettelin H."/>
            <person name="Glass J.I."/>
            <person name="Rusch D."/>
            <person name="Podicherti R."/>
            <person name="Tsui H.-C.T."/>
            <person name="Winkler M.E."/>
        </authorList>
    </citation>
    <scope>NUCLEOTIDE SEQUENCE</scope>
</reference>
<sequence>MEQTAMLRGLSIEEVHLGQSGQKYVTNNIYLKKINLL</sequence>
<dbReference type="EMBL" id="UINC01232138">
    <property type="protein sequence ID" value="SVE64977.1"/>
    <property type="molecule type" value="Genomic_DNA"/>
</dbReference>
<name>A0A383F782_9ZZZZ</name>
<organism evidence="1">
    <name type="scientific">marine metagenome</name>
    <dbReference type="NCBI Taxonomy" id="408172"/>
    <lineage>
        <taxon>unclassified sequences</taxon>
        <taxon>metagenomes</taxon>
        <taxon>ecological metagenomes</taxon>
    </lineage>
</organism>